<dbReference type="InterPro" id="IPR049874">
    <property type="entry name" value="ROK_cs"/>
</dbReference>
<dbReference type="InterPro" id="IPR043129">
    <property type="entry name" value="ATPase_NBD"/>
</dbReference>
<evidence type="ECO:0000313" key="3">
    <source>
        <dbReference type="Proteomes" id="UP000189004"/>
    </source>
</evidence>
<comment type="similarity">
    <text evidence="1">Belongs to the ROK (NagC/XylR) family.</text>
</comment>
<dbReference type="SUPFAM" id="SSF46785">
    <property type="entry name" value="Winged helix' DNA-binding domain"/>
    <property type="match status" value="1"/>
</dbReference>
<dbReference type="PROSITE" id="PS01125">
    <property type="entry name" value="ROK"/>
    <property type="match status" value="1"/>
</dbReference>
<keyword evidence="2" id="KW-0418">Kinase</keyword>
<dbReference type="SUPFAM" id="SSF53067">
    <property type="entry name" value="Actin-like ATPase domain"/>
    <property type="match status" value="1"/>
</dbReference>
<dbReference type="OrthoDB" id="3863906at2"/>
<proteinExistence type="inferred from homology"/>
<dbReference type="AlphaFoldDB" id="A0A1V3C451"/>
<dbReference type="Proteomes" id="UP000189004">
    <property type="component" value="Unassembled WGS sequence"/>
</dbReference>
<dbReference type="STRING" id="501010.NOSIN_18535"/>
<name>A0A1V3C451_9ACTN</name>
<dbReference type="Pfam" id="PF13412">
    <property type="entry name" value="HTH_24"/>
    <property type="match status" value="1"/>
</dbReference>
<dbReference type="CDD" id="cd00090">
    <property type="entry name" value="HTH_ARSR"/>
    <property type="match status" value="1"/>
</dbReference>
<dbReference type="InterPro" id="IPR036390">
    <property type="entry name" value="WH_DNA-bd_sf"/>
</dbReference>
<keyword evidence="3" id="KW-1185">Reference proteome</keyword>
<evidence type="ECO:0000256" key="1">
    <source>
        <dbReference type="ARBA" id="ARBA00006479"/>
    </source>
</evidence>
<comment type="caution">
    <text evidence="2">The sequence shown here is derived from an EMBL/GenBank/DDBJ whole genome shotgun (WGS) entry which is preliminary data.</text>
</comment>
<dbReference type="PANTHER" id="PTHR18964:SF173">
    <property type="entry name" value="GLUCOKINASE"/>
    <property type="match status" value="1"/>
</dbReference>
<organism evidence="2 3">
    <name type="scientific">Nocardiopsis sinuspersici</name>
    <dbReference type="NCBI Taxonomy" id="501010"/>
    <lineage>
        <taxon>Bacteria</taxon>
        <taxon>Bacillati</taxon>
        <taxon>Actinomycetota</taxon>
        <taxon>Actinomycetes</taxon>
        <taxon>Streptosporangiales</taxon>
        <taxon>Nocardiopsidaceae</taxon>
        <taxon>Nocardiopsis</taxon>
    </lineage>
</organism>
<dbReference type="RefSeq" id="WP_077692001.1">
    <property type="nucleotide sequence ID" value="NZ_JACCHL010000001.1"/>
</dbReference>
<keyword evidence="2" id="KW-0808">Transferase</keyword>
<sequence>MTEDALTRPGGQGLTVAPTTAPGAGTLLQLLRDGRPRTRSELASVTGLARSTVTQRVDALLSSGLIGPTGEAVSTGGRPPTTFSFRPDARVVLAADLGATHARLALTDMSGAVLAEERADLDIALGPEPVLDWVVERGRGLLEGARRRVDELLGLGIGLPGPVQHSTGRAVNPPIMPGWDDFDVPGYVHDQLNVPVLVDNDVNIMAIGEHHTAWPAASHLLFVKVATGIGCGIVSEGRVYRGAQGAAGDMGHIHVPSGAERPCRCGNTGCLEAVASGAALAAALTGEGVPASGARDVVELSRNGSVPALRALRQAGRDIGEVLAASVNMFNPSVIVIGGALALAGDHLLAGVREVIYQRSLPLATEHLNIVSSVAGESAGVVGAAVMVIEHCLSPEHADALISGALVNGA</sequence>
<dbReference type="Gene3D" id="3.30.420.40">
    <property type="match status" value="2"/>
</dbReference>
<dbReference type="PANTHER" id="PTHR18964">
    <property type="entry name" value="ROK (REPRESSOR, ORF, KINASE) FAMILY"/>
    <property type="match status" value="1"/>
</dbReference>
<gene>
    <name evidence="2" type="ORF">NOSIN_18535</name>
</gene>
<dbReference type="Gene3D" id="1.10.10.10">
    <property type="entry name" value="Winged helix-like DNA-binding domain superfamily/Winged helix DNA-binding domain"/>
    <property type="match status" value="1"/>
</dbReference>
<accession>A0A1V3C451</accession>
<dbReference type="Pfam" id="PF00480">
    <property type="entry name" value="ROK"/>
    <property type="match status" value="1"/>
</dbReference>
<dbReference type="EMBL" id="MCOK01000001">
    <property type="protein sequence ID" value="OOC55574.1"/>
    <property type="molecule type" value="Genomic_DNA"/>
</dbReference>
<protein>
    <submittedName>
        <fullName evidence="2">Sugar kinase</fullName>
    </submittedName>
</protein>
<evidence type="ECO:0000313" key="2">
    <source>
        <dbReference type="EMBL" id="OOC55574.1"/>
    </source>
</evidence>
<dbReference type="InterPro" id="IPR036388">
    <property type="entry name" value="WH-like_DNA-bd_sf"/>
</dbReference>
<dbReference type="GO" id="GO:0016301">
    <property type="term" value="F:kinase activity"/>
    <property type="evidence" value="ECO:0007669"/>
    <property type="project" value="UniProtKB-KW"/>
</dbReference>
<dbReference type="InterPro" id="IPR011991">
    <property type="entry name" value="ArsR-like_HTH"/>
</dbReference>
<reference evidence="3" key="1">
    <citation type="submission" date="2016-08" db="EMBL/GenBank/DDBJ databases">
        <authorList>
            <person name="Tokovenko B."/>
            <person name="Kalinowski J."/>
        </authorList>
    </citation>
    <scope>NUCLEOTIDE SEQUENCE [LARGE SCALE GENOMIC DNA]</scope>
    <source>
        <strain evidence="3">UTMC102</strain>
    </source>
</reference>
<dbReference type="InterPro" id="IPR000600">
    <property type="entry name" value="ROK"/>
</dbReference>